<name>A0ABQ1LJD5_9BACT</name>
<dbReference type="Gene3D" id="2.40.50.100">
    <property type="match status" value="1"/>
</dbReference>
<evidence type="ECO:0000313" key="5">
    <source>
        <dbReference type="Proteomes" id="UP000636010"/>
    </source>
</evidence>
<dbReference type="Gene3D" id="2.40.30.170">
    <property type="match status" value="1"/>
</dbReference>
<dbReference type="Proteomes" id="UP000636010">
    <property type="component" value="Unassembled WGS sequence"/>
</dbReference>
<evidence type="ECO:0000259" key="3">
    <source>
        <dbReference type="Pfam" id="PF25917"/>
    </source>
</evidence>
<evidence type="ECO:0000256" key="1">
    <source>
        <dbReference type="ARBA" id="ARBA00009477"/>
    </source>
</evidence>
<accession>A0ABQ1LJD5</accession>
<dbReference type="RefSeq" id="WP_229712497.1">
    <property type="nucleotide sequence ID" value="NZ_BAABHU010000002.1"/>
</dbReference>
<dbReference type="PANTHER" id="PTHR30469:SF12">
    <property type="entry name" value="MULTIDRUG RESISTANCE PROTEIN MDTA"/>
    <property type="match status" value="1"/>
</dbReference>
<evidence type="ECO:0000256" key="2">
    <source>
        <dbReference type="SAM" id="Phobius"/>
    </source>
</evidence>
<keyword evidence="2" id="KW-1133">Transmembrane helix</keyword>
<dbReference type="InterPro" id="IPR058625">
    <property type="entry name" value="MdtA-like_BSH"/>
</dbReference>
<dbReference type="Gene3D" id="1.10.287.470">
    <property type="entry name" value="Helix hairpin bin"/>
    <property type="match status" value="1"/>
</dbReference>
<keyword evidence="2" id="KW-0472">Membrane</keyword>
<proteinExistence type="inferred from homology"/>
<comment type="caution">
    <text evidence="4">The sequence shown here is derived from an EMBL/GenBank/DDBJ whole genome shotgun (WGS) entry which is preliminary data.</text>
</comment>
<keyword evidence="2" id="KW-0812">Transmembrane</keyword>
<dbReference type="Pfam" id="PF25917">
    <property type="entry name" value="BSH_RND"/>
    <property type="match status" value="1"/>
</dbReference>
<reference evidence="5" key="1">
    <citation type="journal article" date="2019" name="Int. J. Syst. Evol. Microbiol.">
        <title>The Global Catalogue of Microorganisms (GCM) 10K type strain sequencing project: providing services to taxonomists for standard genome sequencing and annotation.</title>
        <authorList>
            <consortium name="The Broad Institute Genomics Platform"/>
            <consortium name="The Broad Institute Genome Sequencing Center for Infectious Disease"/>
            <person name="Wu L."/>
            <person name="Ma J."/>
        </authorList>
    </citation>
    <scope>NUCLEOTIDE SEQUENCE [LARGE SCALE GENOMIC DNA]</scope>
    <source>
        <strain evidence="5">CGMCC 1.10832</strain>
    </source>
</reference>
<protein>
    <submittedName>
        <fullName evidence="4">Hemolysin D</fullName>
    </submittedName>
</protein>
<dbReference type="NCBIfam" id="TIGR01730">
    <property type="entry name" value="RND_mfp"/>
    <property type="match status" value="1"/>
</dbReference>
<feature type="domain" description="Multidrug resistance protein MdtA-like barrel-sandwich hybrid" evidence="3">
    <location>
        <begin position="79"/>
        <end position="224"/>
    </location>
</feature>
<evidence type="ECO:0000313" key="4">
    <source>
        <dbReference type="EMBL" id="GGC25199.1"/>
    </source>
</evidence>
<dbReference type="SUPFAM" id="SSF111369">
    <property type="entry name" value="HlyD-like secretion proteins"/>
    <property type="match status" value="1"/>
</dbReference>
<dbReference type="Gene3D" id="2.40.420.20">
    <property type="match status" value="1"/>
</dbReference>
<gene>
    <name evidence="4" type="ORF">GCM10011506_08130</name>
</gene>
<dbReference type="EMBL" id="BMEC01000002">
    <property type="protein sequence ID" value="GGC25199.1"/>
    <property type="molecule type" value="Genomic_DNA"/>
</dbReference>
<sequence length="411" mass="45744">MAADKEEKSMSKKKTIIISVIILVAATAVTLIIFMTEPSASKSGATKETAMLVDIETVQRGNFSPIFEATGNVQPAEDVMLSPRVSGEIVRRADQFTPGTTVKKGEMLLQIDPADYRNTLQLRQSELMQAQSDLTIEQGRQDIARQDYQLIGDTMASMDERLVLREPQLNAVKASYKAAQASVNQARLNLQRTTIKAPFNGQIITRNVNQGSQVAIGDNLGRIVSTDEYWVVVSLPVSKLPWLKFAANETSNGSSVKILDTKAWKKGSYRIGNLRELIGALENQTRMARLIVSVSDPLALQPENEGKPSMLINAFVEVNIEAEEIKDVVRLNRDFVRKNETVWVMKNNKLRINEVEIMLQDARYAYISSGLNDQDSVVTTSLATVANDVPLRLKQEEDTESGKMENRECHE</sequence>
<dbReference type="InterPro" id="IPR006143">
    <property type="entry name" value="RND_pump_MFP"/>
</dbReference>
<comment type="similarity">
    <text evidence="1">Belongs to the membrane fusion protein (MFP) (TC 8.A.1) family.</text>
</comment>
<feature type="transmembrane region" description="Helical" evidence="2">
    <location>
        <begin position="15"/>
        <end position="35"/>
    </location>
</feature>
<organism evidence="4 5">
    <name type="scientific">Marivirga lumbricoides</name>
    <dbReference type="NCBI Taxonomy" id="1046115"/>
    <lineage>
        <taxon>Bacteria</taxon>
        <taxon>Pseudomonadati</taxon>
        <taxon>Bacteroidota</taxon>
        <taxon>Cytophagia</taxon>
        <taxon>Cytophagales</taxon>
        <taxon>Marivirgaceae</taxon>
        <taxon>Marivirga</taxon>
    </lineage>
</organism>
<dbReference type="PANTHER" id="PTHR30469">
    <property type="entry name" value="MULTIDRUG RESISTANCE PROTEIN MDTA"/>
    <property type="match status" value="1"/>
</dbReference>
<keyword evidence="5" id="KW-1185">Reference proteome</keyword>